<dbReference type="Pfam" id="PF08385">
    <property type="entry name" value="DHC_N1"/>
    <property type="match status" value="1"/>
</dbReference>
<dbReference type="FunFam" id="3.10.490.20:FF:000004">
    <property type="entry name" value="Cytoplasmic dynein heavy chain 2"/>
    <property type="match status" value="1"/>
</dbReference>
<dbReference type="FunFam" id="1.20.920.20:FF:000002">
    <property type="entry name" value="Cytoplasmic dynein 1 heavy chain"/>
    <property type="match status" value="1"/>
</dbReference>
<dbReference type="Pfam" id="PF22597">
    <property type="entry name" value="DYN_lid"/>
    <property type="match status" value="1"/>
</dbReference>
<dbReference type="Gene3D" id="1.20.1270.280">
    <property type="match status" value="1"/>
</dbReference>
<dbReference type="InterPro" id="IPR013602">
    <property type="entry name" value="Dynein_heavy_linker"/>
</dbReference>
<evidence type="ECO:0000256" key="8">
    <source>
        <dbReference type="ARBA" id="ARBA00022737"/>
    </source>
</evidence>
<dbReference type="FunFam" id="1.10.8.720:FF:000003">
    <property type="entry name" value="Cytoplasmic dynein heavy chain 2"/>
    <property type="match status" value="1"/>
</dbReference>
<feature type="region of interest" description="Disordered" evidence="19">
    <location>
        <begin position="855"/>
        <end position="897"/>
    </location>
</feature>
<dbReference type="Gene3D" id="1.10.8.1220">
    <property type="match status" value="1"/>
</dbReference>
<dbReference type="InterPro" id="IPR027417">
    <property type="entry name" value="P-loop_NTPase"/>
</dbReference>
<dbReference type="CDD" id="cd00009">
    <property type="entry name" value="AAA"/>
    <property type="match status" value="2"/>
</dbReference>
<keyword evidence="16" id="KW-0966">Cell projection</keyword>
<dbReference type="Pfam" id="PF12780">
    <property type="entry name" value="AAA_8"/>
    <property type="match status" value="1"/>
</dbReference>
<proteinExistence type="inferred from homology"/>
<comment type="subunit">
    <text evidence="4">Consists of at least two heavy chains and a number of intermediate and light chains.</text>
</comment>
<keyword evidence="10" id="KW-0067">ATP-binding</keyword>
<dbReference type="Gene3D" id="1.10.8.710">
    <property type="match status" value="1"/>
</dbReference>
<dbReference type="VEuPathDB" id="CryptoDB:Cvel_17636"/>
<feature type="domain" description="AAA+ ATPase" evidence="20">
    <location>
        <begin position="2979"/>
        <end position="3143"/>
    </location>
</feature>
<dbReference type="SMART" id="SM00382">
    <property type="entry name" value="AAA"/>
    <property type="match status" value="3"/>
</dbReference>
<dbReference type="FunFam" id="3.40.50.300:FF:000517">
    <property type="entry name" value="Cytoplasmic dynein heavy chain 1"/>
    <property type="match status" value="1"/>
</dbReference>
<dbReference type="GO" id="GO:0060170">
    <property type="term" value="C:ciliary membrane"/>
    <property type="evidence" value="ECO:0007669"/>
    <property type="project" value="UniProtKB-SubCell"/>
</dbReference>
<dbReference type="InterPro" id="IPR042222">
    <property type="entry name" value="Dynein_2_N"/>
</dbReference>
<feature type="coiled-coil region" evidence="18">
    <location>
        <begin position="3467"/>
        <end position="3508"/>
    </location>
</feature>
<dbReference type="FunFam" id="3.40.50.300:FF:000373">
    <property type="entry name" value="Cytoplasmic dynein heavy chain 2"/>
    <property type="match status" value="1"/>
</dbReference>
<feature type="region of interest" description="Disordered" evidence="19">
    <location>
        <begin position="4470"/>
        <end position="4497"/>
    </location>
</feature>
<dbReference type="InterPro" id="IPR035706">
    <property type="entry name" value="AAA_9"/>
</dbReference>
<feature type="domain" description="AAA+ ATPase" evidence="20">
    <location>
        <begin position="1947"/>
        <end position="2090"/>
    </location>
</feature>
<evidence type="ECO:0000256" key="15">
    <source>
        <dbReference type="ARBA" id="ARBA00023212"/>
    </source>
</evidence>
<dbReference type="Gene3D" id="1.10.8.720">
    <property type="entry name" value="Region D6 of dynein motor"/>
    <property type="match status" value="1"/>
</dbReference>
<dbReference type="FunFam" id="3.40.50.300:FF:000122">
    <property type="entry name" value="Cytoplasmic dynein 1 heavy chain"/>
    <property type="match status" value="1"/>
</dbReference>
<evidence type="ECO:0000256" key="10">
    <source>
        <dbReference type="ARBA" id="ARBA00022840"/>
    </source>
</evidence>
<keyword evidence="13" id="KW-0969">Cilium</keyword>
<dbReference type="InterPro" id="IPR054354">
    <property type="entry name" value="DYNC2H1-like_lid"/>
</dbReference>
<dbReference type="Gene3D" id="6.10.140.1060">
    <property type="match status" value="1"/>
</dbReference>
<keyword evidence="8" id="KW-0677">Repeat</keyword>
<feature type="coiled-coil region" evidence="18">
    <location>
        <begin position="1338"/>
        <end position="1365"/>
    </location>
</feature>
<dbReference type="Pfam" id="PF17852">
    <property type="entry name" value="Dynein_AAA_lid"/>
    <property type="match status" value="1"/>
</dbReference>
<evidence type="ECO:0000256" key="6">
    <source>
        <dbReference type="ARBA" id="ARBA00022490"/>
    </source>
</evidence>
<dbReference type="GO" id="GO:0051959">
    <property type="term" value="F:dynein light intermediate chain binding"/>
    <property type="evidence" value="ECO:0007669"/>
    <property type="project" value="InterPro"/>
</dbReference>
<evidence type="ECO:0000256" key="7">
    <source>
        <dbReference type="ARBA" id="ARBA00022701"/>
    </source>
</evidence>
<name>A0A0G4FLJ2_9ALVE</name>
<dbReference type="Gene3D" id="3.10.490.20">
    <property type="match status" value="1"/>
</dbReference>
<evidence type="ECO:0000256" key="13">
    <source>
        <dbReference type="ARBA" id="ARBA00023069"/>
    </source>
</evidence>
<dbReference type="Gene3D" id="1.10.472.130">
    <property type="match status" value="1"/>
</dbReference>
<dbReference type="PANTHER" id="PTHR46532">
    <property type="entry name" value="MALE FERTILITY FACTOR KL5"/>
    <property type="match status" value="1"/>
</dbReference>
<evidence type="ECO:0000256" key="18">
    <source>
        <dbReference type="SAM" id="Coils"/>
    </source>
</evidence>
<feature type="coiled-coil region" evidence="18">
    <location>
        <begin position="1640"/>
        <end position="1667"/>
    </location>
</feature>
<evidence type="ECO:0000256" key="16">
    <source>
        <dbReference type="ARBA" id="ARBA00023273"/>
    </source>
</evidence>
<keyword evidence="14" id="KW-0505">Motor protein</keyword>
<dbReference type="FunFam" id="3.20.180.20:FF:000002">
    <property type="entry name" value="Cytoplasmic dynein heavy chain 1"/>
    <property type="match status" value="1"/>
</dbReference>
<keyword evidence="15" id="KW-0206">Cytoskeleton</keyword>
<keyword evidence="11" id="KW-0243">Dynein</keyword>
<evidence type="ECO:0000313" key="21">
    <source>
        <dbReference type="EMBL" id="CEM14879.1"/>
    </source>
</evidence>
<dbReference type="InterPro" id="IPR041658">
    <property type="entry name" value="AAA_lid_11"/>
</dbReference>
<evidence type="ECO:0000256" key="9">
    <source>
        <dbReference type="ARBA" id="ARBA00022741"/>
    </source>
</evidence>
<dbReference type="Pfam" id="PF18198">
    <property type="entry name" value="AAA_lid_11"/>
    <property type="match status" value="1"/>
</dbReference>
<comment type="subcellular location">
    <subcellularLocation>
        <location evidence="2">Cell projection</location>
        <location evidence="2">Cilium membrane</location>
        <topology evidence="2">Peripheral membrane protein</topology>
        <orientation evidence="2">Cytoplasmic side</orientation>
    </subcellularLocation>
    <subcellularLocation>
        <location evidence="1">Cytoplasm</location>
        <location evidence="1">Cytoskeleton</location>
    </subcellularLocation>
</comment>
<dbReference type="Gene3D" id="3.20.180.20">
    <property type="entry name" value="Dynein heavy chain, N-terminal domain 2"/>
    <property type="match status" value="1"/>
</dbReference>
<feature type="compositionally biased region" description="Basic and acidic residues" evidence="19">
    <location>
        <begin position="4470"/>
        <end position="4480"/>
    </location>
</feature>
<evidence type="ECO:0000256" key="3">
    <source>
        <dbReference type="ARBA" id="ARBA00008887"/>
    </source>
</evidence>
<dbReference type="InterPro" id="IPR043160">
    <property type="entry name" value="Dynein_C_barrel"/>
</dbReference>
<dbReference type="GO" id="GO:0008104">
    <property type="term" value="P:intracellular protein localization"/>
    <property type="evidence" value="ECO:0007669"/>
    <property type="project" value="UniProtKB-ARBA"/>
</dbReference>
<dbReference type="SUPFAM" id="SSF52540">
    <property type="entry name" value="P-loop containing nucleoside triphosphate hydrolases"/>
    <property type="match status" value="4"/>
</dbReference>
<dbReference type="EMBL" id="CDMZ01000464">
    <property type="protein sequence ID" value="CEM14879.1"/>
    <property type="molecule type" value="Genomic_DNA"/>
</dbReference>
<dbReference type="InterPro" id="IPR043157">
    <property type="entry name" value="Dynein_AAA1S"/>
</dbReference>
<dbReference type="GO" id="GO:0007018">
    <property type="term" value="P:microtubule-based movement"/>
    <property type="evidence" value="ECO:0007669"/>
    <property type="project" value="InterPro"/>
</dbReference>
<keyword evidence="9" id="KW-0547">Nucleotide-binding</keyword>
<evidence type="ECO:0000256" key="12">
    <source>
        <dbReference type="ARBA" id="ARBA00023054"/>
    </source>
</evidence>
<dbReference type="Gene3D" id="1.20.920.20">
    <property type="match status" value="2"/>
</dbReference>
<feature type="compositionally biased region" description="Basic and acidic residues" evidence="19">
    <location>
        <begin position="862"/>
        <end position="871"/>
    </location>
</feature>
<dbReference type="FunFam" id="1.20.58.1120:FF:000013">
    <property type="entry name" value="Dynein heavy chain-like protein"/>
    <property type="match status" value="1"/>
</dbReference>
<dbReference type="InterPro" id="IPR042228">
    <property type="entry name" value="Dynein_linker_3"/>
</dbReference>
<dbReference type="FunFam" id="1.20.140.100:FF:000002">
    <property type="entry name" value="Cytoplasmic dynein heavy chain 1"/>
    <property type="match status" value="1"/>
</dbReference>
<keyword evidence="12 18" id="KW-0175">Coiled coil</keyword>
<dbReference type="FunFam" id="1.10.287.2620:FF:000001">
    <property type="entry name" value="Cytoplasmic dynein heavy chain 1"/>
    <property type="match status" value="1"/>
</dbReference>
<dbReference type="InterPro" id="IPR003593">
    <property type="entry name" value="AAA+_ATPase"/>
</dbReference>
<dbReference type="Gene3D" id="1.20.140.100">
    <property type="entry name" value="Dynein heavy chain, N-terminal domain 2"/>
    <property type="match status" value="1"/>
</dbReference>
<evidence type="ECO:0000256" key="11">
    <source>
        <dbReference type="ARBA" id="ARBA00023017"/>
    </source>
</evidence>
<dbReference type="InterPro" id="IPR004273">
    <property type="entry name" value="Dynein_heavy_D6_P-loop"/>
</dbReference>
<dbReference type="InterPro" id="IPR035699">
    <property type="entry name" value="AAA_6"/>
</dbReference>
<dbReference type="InterPro" id="IPR024743">
    <property type="entry name" value="Dynein_HC_stalk"/>
</dbReference>
<evidence type="ECO:0000256" key="19">
    <source>
        <dbReference type="SAM" id="MobiDB-lite"/>
    </source>
</evidence>
<dbReference type="FunFam" id="1.20.920.30:FF:000024">
    <property type="entry name" value="Dynein heavy chain, cytosolic, putative"/>
    <property type="match status" value="1"/>
</dbReference>
<organism evidence="21">
    <name type="scientific">Chromera velia CCMP2878</name>
    <dbReference type="NCBI Taxonomy" id="1169474"/>
    <lineage>
        <taxon>Eukaryota</taxon>
        <taxon>Sar</taxon>
        <taxon>Alveolata</taxon>
        <taxon>Colpodellida</taxon>
        <taxon>Chromeraceae</taxon>
        <taxon>Chromera</taxon>
    </lineage>
</organism>
<dbReference type="InterPro" id="IPR024317">
    <property type="entry name" value="Dynein_heavy_chain_D4_dom"/>
</dbReference>
<feature type="region of interest" description="Disordered" evidence="19">
    <location>
        <begin position="964"/>
        <end position="991"/>
    </location>
</feature>
<dbReference type="GO" id="GO:0060271">
    <property type="term" value="P:cilium assembly"/>
    <property type="evidence" value="ECO:0007669"/>
    <property type="project" value="UniProtKB-ARBA"/>
</dbReference>
<dbReference type="FunFam" id="3.40.50.300:FF:000071">
    <property type="entry name" value="Cytoplasmic dynein heavy chain 1"/>
    <property type="match status" value="1"/>
</dbReference>
<comment type="similarity">
    <text evidence="3">Belongs to the dynein heavy chain family.</text>
</comment>
<dbReference type="Pfam" id="PF12775">
    <property type="entry name" value="AAA_7"/>
    <property type="match status" value="1"/>
</dbReference>
<feature type="region of interest" description="Disordered" evidence="19">
    <location>
        <begin position="2413"/>
        <end position="2435"/>
    </location>
</feature>
<dbReference type="Gene3D" id="1.20.920.30">
    <property type="match status" value="1"/>
</dbReference>
<dbReference type="Pfam" id="PF12781">
    <property type="entry name" value="AAA_9"/>
    <property type="match status" value="1"/>
</dbReference>
<dbReference type="Pfam" id="PF08393">
    <property type="entry name" value="DHC_N2"/>
    <property type="match status" value="1"/>
</dbReference>
<dbReference type="InterPro" id="IPR026983">
    <property type="entry name" value="DHC"/>
</dbReference>
<evidence type="ECO:0000256" key="2">
    <source>
        <dbReference type="ARBA" id="ARBA00004522"/>
    </source>
</evidence>
<dbReference type="Pfam" id="PF12777">
    <property type="entry name" value="MT"/>
    <property type="match status" value="1"/>
</dbReference>
<sequence length="4799" mass="539877">MEASKTPLIDFLLAVCPPVLDCTREELTRLLTGNKQVGEKLMNFLVDSTIMCLQITREATVEGEDVSYKMSVDLEVSYKGTRASTIAFIKRPGFSVIDTSGQGKGRVNAGEATEDKTTAPGGQASLKNIGGQLQIVTLGYLDAENTPFEIIHQYLQTAVAPLFGTYRGEGGEGDEGGKALAADENKIGIPSVLKKVTDLSMSVMQCQQNVEIPEISLQVDPDIQEASQKAKAEGRKLRVEDFQSRLEDNAFLQQLQSSVTKWIKEIQKVTRLQRDPTTGTAMQEIHFWLGLEKALNHVQQQLQSPEIELTLSLLKHAKRFFLTISFEADTGLKKAQEKVNNIIVLMRDFPINDLLAATSIDQITHAVRAIFAHMKKIKTATQYPVVRAFALVEAISRDLAQQVLKVLSSQRLMHCDFEAFDHATQGCQDLFRAWEEEVRQFKDLIREQVRKRGTNERPPPKVGSDHQALQERIEDLRKVRRQHQKLKEVVTKVLADGGRAKDTGAHREIQAAYKIFLGVDVLDTSRAGTEQWEAAKKAYDDKIDRAEGQITSKLRDRLGAAKGASEMFRVFSKFNALFFRPRIRGAIHEYQSQLIQQVKDDIRKLQNKFKQSYVTTQAAKMSQLRDIPPTAGAIIWAKQLERRLQVYMRRVEDVLGKGWEQHLEGAKLKQDGDAFAKKLNTTALFDQWLKEIKENRHFDASGRIFDIQPVRVHSAGEPAYELSVNYDPQIITLFKEVRNQGFLQNRVPYSVKVTSDEAKLNYPFAMTLQESVRTYMQTAQKVAGEIAPLVASYQLDVHASIMDGIGLRWDSERLETFSRKFADVVFLFHDKVSELLASTENIRKEIEGLKTIPLTSQSGQADDTRSMHGEGRSGPSRFHTKGRERDNTGDASPAAGGSGFSALNFRSAIDRIQKILDDLNLQSFSNLDGWVQTLDAEIEGILARRLEELVKAWVRHFLSWPEVDGPEEGAPGGGRGRDLREREKAVDSSGTGLSGLIGEGTLHELKMTYQTMYLDPPVESARQSWTHAFHGAVAQLCGLPRLQAARYDAFQRGTATQAAGEVDEEEEKEKKTYQDIIGKVEQQTLQNAYDAIEECIKRMETYVQSWLQYQALWDIEHSSVSQRLGDDIELWQQLLSDIKAARSTFDNSEVQKTFGAMVIDYSQVQAKVNNKYDAWHRDILNAFGGKVGEQMGVFYTNVQQSRFLLEQVTNEGGADEVTAFVTAVQEVRHKAAAWNAQLDHLRSSQRLLDRQRFQFPAEWMGLDRVEGEWSAFEQILHRRVTLMEREIPTLKALIIQQDRVLDEKIKKLYAEWAGAKPLQGDVRPVQAMDQIKLFEQRLEKVRGEFDKVRSAKEALEMELSNAEVLTPLGEELTNLKGVWSELSSVYGSLEALKETPWSAVVPKKVRQGIEEVLGKLKNLPPKMRQYEAFEHLQETLKRYLSVNRLITEMKTEALKERHWKSVAAKLRLTVPVQDLTLGHLWEADITHHEHEIKEVLSHAQGEMALEEFLRQVKDIWGDYELELVAYQNKTRLIRGWDELFTQIDEHQNSLSSMKMSPYFKVFEEEALSWDEKLSRLRLLFDAWMDVQRKWVYLEGIFFGSADIQLLLPNEYARFRTIDQDFVGIMKKVQQRPKVLEVAALEGIQRSLDRLSELLSKIQKALGDYLEKQRSQFARFYFVGDEDLLEMIGNSKDVKVVQRHLNKMFAGITSLEMNPEDPDQILGMGSKEGEIVHFNEMVKISADPAINAWLGRVERAMQITLVALLEKAVKEFEEIVAAATGDSLPEESFLAWINKFPAQVVLLAVQVDWTTRTEKMLQKGGTQGLQDVESRSVSMLNCLAYQVLLDIEKRLRQKYEQLVTELVHQRDVCRLLTRQGCKSEKDFKWLQVMRMYWLHGESDPLRKLKIRMANAEFDYGWEYLGIGEKLVQTPLTDRCYLTLTQALHMRLGGNPFGPAGTGKTETVKALGAQMGRFVLVFCCDEAFDFQAMGRIFVGLCQVGAWGCFDEFNRLEERILSAVSEQILTIQTGLKEDNKEIELLSKQVKLNPHMGIFVTMNPGYAGRSNLPDNLKQLFREIAMVRPDKELIAQVMLYSQGFRTAERLSGKIVSLFELCLNQLSAQPHYDFGLRSLKSVLNSAGSVKRQALAMDPENCNTESGEQNILLRSVCDTLVPKLVAQDIPLLRSLLSGVFPGADIVAIEEKVLTDEIKRLCKLKHLLCTDRWLEKCLQLYQIQKLSHGNMMVGPVGSGKSSAWRVLLEAMTKIDGVKGESYVIDPKAVTKDELYGKLDPTTLEWTDGVFTDVLRKILLSLRGEKDRRHWIVFDGDVDPEWAENLNSVLDDNKLLTLPNGERLQIPPNVRIMFEVDTLKYATLATVSRCGMVWFSQDVVTDDMIFHNELSSIKFGDLEAQHQAEQAAEKLQGEMGDGAAAGGDKEKDEDAAAGAVTAGFGRSQHSEMEMRIRAQCVDILWPRYFGHNGFVTKAVDRANEYDHIMTFTRVKVLDGLFSLVRKGVKNVVDYNESHADFPLSDDNVDRYITKFLLFAICWAMGGGLPLSARAAYCREIAPISMISLPNGMESAGDTILDYEVRVEDGEWYHWRQRVPQKEISANEVTDADLVIVTVDTVRHRAVLQAWMEERKPFVLCGPPGSGKTMTLMSTLKAMTDVDMASLNFSSGSTPELLLKTFDHYCEYVKTPNGTVLRPVQPGKWLIVFCDEVNLPSPDKYGTQRVIMFMRQLTEAGGFWRPTDRQWVKLERVQFVGACNPPTDAGRTPMNDRFLRHAPLMFVDFPGYESLKQIYGTFNRGMLKLTPQLRGQADALTTAMVEFYTQSQKRFVVDMQPHYIYSPRELTRWKVAIFEAIRDNDGLNVEQLVRLYIHEGLRIFQDRLVEKEERDWTDEKINEIALENFGGAGVTHATLQRPLLFSTWLSSSYSESDREELRQLVQQKLKVFNEEELNVQLVIFDQVLDHLTRIDRVLRQPLGHLLLVGASGAGKTVLSKFVSWANGLSVFQIKAGRNYDTTAFEADLRLVMKRAGLRDDSKITFIFDESNALGPAFLERMNALLASGEVPGLFEGDEYTALINECKAAFGSDLADESELFAKFTKQVQRNLHIVFTMNPANPDFSNRQATSPALFNRCVIDWFGDWPHNALVQVAKEFTDKIDLPKESFSADSTVEDEDERHDRLAQAIVAVHEQVEIANQKLARAAKKSNFVTPRDFLDFITHVVGLVDEKRNEVTEQQQHLNVGLQKLRETEEQVSALQASLAVKEKELSEKKALADEKMQLMVKEQSEAEERKRQAELLSKELEKKSEEIVKRTEVVKTQLAEAEPALVEARNSVRSIKKSNLDEIKAFNNPPALVKLALEPVIVMLSGSKGEAVSWQDCLKALKNQNFINDVLNFDSDTITSAQKQRIEKDYLQNPSWDTGKINNASKAAGPLSLWVESQFKYAEILQSVEPLQNEIKTLGIEKDENQKKFDEATVVVKQLEERIQVAKEQYAELITQVQMIKTEMSGVVAKVERSRSLLANLSSEKKRWAEGSQGFAHQIATVVGDCLLAGAFCTYIGFFDHYYRTRLLFEWRHKIADQGLKFRDDLSLVDFLSKPSERLSWSSCGLPADDLSVENAIILSRYVKYPLVIDPSGQAVNFLINKFSGSRLGKTSFSDQTFMKSLESSLRFGTPLLVQDVEHVDPILNSVLNKETHKQGGRVLITVGDQDIDFSPMFTMFLATRDPTAVFTPDLCSRVTFVNFTVTPSSLQNQCMNLVLKSERPDVDKKRSDMLKLQGEFRVKLRELEDGLLQALSNVQGNILDDESVISSMENLKKQAEQVQREAAQTDTVMEEIERVSDTYAPLSQAAARVFFSLEQLGSVYFLYQHSLQFFLDIFNDALKDEALAKVPREDYSGRLAVIFQELFKIAFRRTSRGLLYKDRLVFALRLAQVSADSAGDIDDAAGANTAGNGNLGNAEMDLLLKGAPKALTLKGSGGERGHVAPGYSGDRCSQDVIDKATKALGLNTQQAKHVGDLTILSALKNFGQHVADPSNASAWKKFLEAPEPETEFPSGCFDDKSSSSECTGEVGQKLFKALVIQALRPDRLLTVLEDLVEAALGKGFLELGVMTGGTDELREVLINQCKGHTPLILVSVPGFDPSGKVIALAQEMGKASAVQSIAMGSQEGYTQAERAIASAAGATDGGWVLLKNVHLSVRWLAGLEKRLHSLPLGGQTKFRVILTMEMNPAVPLNLLRVSQRMVFEPPAGVRASLQRSFGTCLSVKRCDKPPAERSRLHFMLAVLHAVLLERKRYVPVGWTKRYEFSDADQQCSLDMIDFWVDQVSNNGAVANVDPSKIPWEALRVSLKHVMYGGRVDNSFDFRVLESFIDYLFTPKCFEPNFPLSLAFKGQESSTVLVGPEQGRKRDHFLSWVEKMPGAGAAQQAAGQRESPAWLGLAVNAEKMLRANQGEYTTVNWLKMQSTEDDLKYERQKDKDGKAKGAAAQQGDGERRGSLGRRASLEMTNWLSAMAPKVEAMIAGLPEPIHNLMRDEAAVQDPLFRFFDREVSIVVRLHKQLVSDLKALRDVCTVGAKTTNAIRALAQSVSTDSIPKDWKQTAQYAVASTMSLTQWLVDYAARLEQLRQLTSNGGKPMAGASVSWTNLWGGGLLFPEAYLTATRQAVAHKFKWSLEDLFLIISIDGGKGSKGEDSFVLSGLTLEGADWDANEGGGKGALALSSALSVELPPVTFRWANKTSDPVVGELLKGEESESPASISVPIYLNFMRTELVTSVRLRVPNNIPPAVWFQRGVSLLLWRKQ</sequence>
<dbReference type="Gene3D" id="1.10.287.2620">
    <property type="match status" value="1"/>
</dbReference>
<dbReference type="GO" id="GO:0005524">
    <property type="term" value="F:ATP binding"/>
    <property type="evidence" value="ECO:0007669"/>
    <property type="project" value="UniProtKB-KW"/>
</dbReference>
<dbReference type="PANTHER" id="PTHR46532:SF4">
    <property type="entry name" value="AAA+ ATPASE DOMAIN-CONTAINING PROTEIN"/>
    <property type="match status" value="1"/>
</dbReference>
<feature type="compositionally biased region" description="Basic and acidic residues" evidence="19">
    <location>
        <begin position="975"/>
        <end position="986"/>
    </location>
</feature>
<dbReference type="PhylomeDB" id="A0A0G4FLJ2"/>
<evidence type="ECO:0000256" key="4">
    <source>
        <dbReference type="ARBA" id="ARBA00011655"/>
    </source>
</evidence>
<evidence type="ECO:0000256" key="17">
    <source>
        <dbReference type="ARBA" id="ARBA00033439"/>
    </source>
</evidence>
<dbReference type="InterPro" id="IPR041466">
    <property type="entry name" value="Dynein_AAA5_ext"/>
</dbReference>
<dbReference type="GO" id="GO:0005874">
    <property type="term" value="C:microtubule"/>
    <property type="evidence" value="ECO:0007669"/>
    <property type="project" value="UniProtKB-KW"/>
</dbReference>
<dbReference type="GO" id="GO:0008569">
    <property type="term" value="F:minus-end-directed microtubule motor activity"/>
    <property type="evidence" value="ECO:0007669"/>
    <property type="project" value="InterPro"/>
</dbReference>
<feature type="region of interest" description="Disordered" evidence="19">
    <location>
        <begin position="100"/>
        <end position="120"/>
    </location>
</feature>
<dbReference type="GO" id="GO:0005858">
    <property type="term" value="C:axonemal dynein complex"/>
    <property type="evidence" value="ECO:0007669"/>
    <property type="project" value="TreeGrafter"/>
</dbReference>
<dbReference type="Pfam" id="PF18199">
    <property type="entry name" value="Dynein_C"/>
    <property type="match status" value="1"/>
</dbReference>
<feature type="coiled-coil region" evidence="18">
    <location>
        <begin position="3807"/>
        <end position="3841"/>
    </location>
</feature>
<dbReference type="Pfam" id="PF03028">
    <property type="entry name" value="Dynein_heavy"/>
    <property type="match status" value="1"/>
</dbReference>
<gene>
    <name evidence="21" type="ORF">Cvel_17636</name>
</gene>
<dbReference type="Gene3D" id="1.20.58.1120">
    <property type="match status" value="1"/>
</dbReference>
<dbReference type="Pfam" id="PF12774">
    <property type="entry name" value="AAA_6"/>
    <property type="match status" value="1"/>
</dbReference>
<dbReference type="InterPro" id="IPR013594">
    <property type="entry name" value="Dynein_heavy_tail"/>
</dbReference>
<dbReference type="FunFam" id="1.10.8.710:FF:000001">
    <property type="entry name" value="Dynein axonemal heavy chain 2"/>
    <property type="match status" value="1"/>
</dbReference>
<protein>
    <recommendedName>
        <fullName evidence="5">Dynein heavy chain, cytoplasmic</fullName>
    </recommendedName>
    <alternativeName>
        <fullName evidence="17">Dynein heavy chain, cytosolic</fullName>
    </alternativeName>
</protein>
<dbReference type="InterPro" id="IPR042219">
    <property type="entry name" value="AAA_lid_11_sf"/>
</dbReference>
<accession>A0A0G4FLJ2</accession>
<dbReference type="GO" id="GO:0045505">
    <property type="term" value="F:dynein intermediate chain binding"/>
    <property type="evidence" value="ECO:0007669"/>
    <property type="project" value="InterPro"/>
</dbReference>
<feature type="domain" description="AAA+ ATPase" evidence="20">
    <location>
        <begin position="2636"/>
        <end position="2787"/>
    </location>
</feature>
<dbReference type="Gene3D" id="3.40.50.300">
    <property type="entry name" value="P-loop containing nucleotide triphosphate hydrolases"/>
    <property type="match status" value="5"/>
</dbReference>
<evidence type="ECO:0000256" key="1">
    <source>
        <dbReference type="ARBA" id="ARBA00004245"/>
    </source>
</evidence>
<feature type="coiled-coil region" evidence="18">
    <location>
        <begin position="3249"/>
        <end position="3315"/>
    </location>
</feature>
<keyword evidence="7" id="KW-0493">Microtubule</keyword>
<dbReference type="InterPro" id="IPR041228">
    <property type="entry name" value="Dynein_C"/>
</dbReference>
<evidence type="ECO:0000256" key="5">
    <source>
        <dbReference type="ARBA" id="ARBA00022197"/>
    </source>
</evidence>
<evidence type="ECO:0000259" key="20">
    <source>
        <dbReference type="SMART" id="SM00382"/>
    </source>
</evidence>
<keyword evidence="6" id="KW-0963">Cytoplasm</keyword>
<evidence type="ECO:0000256" key="14">
    <source>
        <dbReference type="ARBA" id="ARBA00023175"/>
    </source>
</evidence>
<reference evidence="21" key="1">
    <citation type="submission" date="2014-11" db="EMBL/GenBank/DDBJ databases">
        <authorList>
            <person name="Otto D Thomas"/>
            <person name="Naeem Raeece"/>
        </authorList>
    </citation>
    <scope>NUCLEOTIDE SEQUENCE</scope>
</reference>